<comment type="caution">
    <text evidence="1">The sequence shown here is derived from an EMBL/GenBank/DDBJ whole genome shotgun (WGS) entry which is preliminary data.</text>
</comment>
<organism evidence="1 2">
    <name type="scientific">Pseudomonas syringae pv. viburni</name>
    <dbReference type="NCBI Taxonomy" id="251703"/>
    <lineage>
        <taxon>Bacteria</taxon>
        <taxon>Pseudomonadati</taxon>
        <taxon>Pseudomonadota</taxon>
        <taxon>Gammaproteobacteria</taxon>
        <taxon>Pseudomonadales</taxon>
        <taxon>Pseudomonadaceae</taxon>
        <taxon>Pseudomonas</taxon>
    </lineage>
</organism>
<dbReference type="AlphaFoldDB" id="A0A0Q0JF30"/>
<name>A0A0Q0JF30_9PSED</name>
<accession>A0A0Q0JF30</accession>
<dbReference type="EMBL" id="LJRR01000300">
    <property type="protein sequence ID" value="KPZ13210.1"/>
    <property type="molecule type" value="Genomic_DNA"/>
</dbReference>
<dbReference type="PATRIC" id="fig|251703.9.peg.491"/>
<sequence>MAAWRRHRLADRTWHAPEGISNHHSAEPCALPDAIKNGCAGYGHLSYFMAMLAAMNPPVKIRNPCPPGACDCERERLEAEDADLRILKLTRDAEITLLERLGRVESLEDLQHMQRRIFEQLGVRIEIAPGFNEVRTMRGISIVVEKKTGLCRKTRKLVASAIRSALEARPQIAYQLLNANDLLRDA</sequence>
<evidence type="ECO:0008006" key="3">
    <source>
        <dbReference type="Google" id="ProtNLM"/>
    </source>
</evidence>
<evidence type="ECO:0000313" key="1">
    <source>
        <dbReference type="EMBL" id="KPZ13210.1"/>
    </source>
</evidence>
<reference evidence="1 2" key="1">
    <citation type="submission" date="2015-09" db="EMBL/GenBank/DDBJ databases">
        <title>Genome announcement of multiple Pseudomonas syringae strains.</title>
        <authorList>
            <person name="Thakur S."/>
            <person name="Wang P.W."/>
            <person name="Gong Y."/>
            <person name="Weir B.S."/>
            <person name="Guttman D.S."/>
        </authorList>
    </citation>
    <scope>NUCLEOTIDE SEQUENCE [LARGE SCALE GENOMIC DNA]</scope>
    <source>
        <strain evidence="1 2">ICMP3963</strain>
    </source>
</reference>
<proteinExistence type="predicted"/>
<protein>
    <recommendedName>
        <fullName evidence="3">Ribosomal protein S3AE</fullName>
    </recommendedName>
</protein>
<evidence type="ECO:0000313" key="2">
    <source>
        <dbReference type="Proteomes" id="UP000050317"/>
    </source>
</evidence>
<gene>
    <name evidence="1" type="ORF">ALO40_04709</name>
</gene>
<dbReference type="Proteomes" id="UP000050317">
    <property type="component" value="Unassembled WGS sequence"/>
</dbReference>